<feature type="domain" description="DUF8054" evidence="3">
    <location>
        <begin position="87"/>
        <end position="205"/>
    </location>
</feature>
<sequence length="269" mass="29361">MSGRQPSVELDVLQPPLRAAEFVPLVVLALLCGILGWLVWEPLGVFLGILPPAVVFGFAYQDSRNSAPPGLPAPESTTPLALDGRVDLSASLRAANVFSAESSKTPSLSEQFRSKWRTNMVEMDDREHDGDALADLLGVSTSRVELVWDERGLVARLDDGEIGRWASRAAFVADLTAVTTFRRQYPAWWRLSTPDRNRVLGALRLSLQQCPTCDGDVFVEKVRTNDTTYRVTATCRGCDAELFDAEMSGSDSGFSETEPSRGPAQNPSS</sequence>
<evidence type="ECO:0000256" key="1">
    <source>
        <dbReference type="SAM" id="MobiDB-lite"/>
    </source>
</evidence>
<feature type="compositionally biased region" description="Polar residues" evidence="1">
    <location>
        <begin position="249"/>
        <end position="269"/>
    </location>
</feature>
<protein>
    <recommendedName>
        <fullName evidence="3">DUF8054 domain-containing protein</fullName>
    </recommendedName>
</protein>
<dbReference type="RefSeq" id="WP_074794723.1">
    <property type="nucleotide sequence ID" value="NZ_FOAD01000006.1"/>
</dbReference>
<evidence type="ECO:0000313" key="4">
    <source>
        <dbReference type="EMBL" id="SEL58688.1"/>
    </source>
</evidence>
<dbReference type="Pfam" id="PF26238">
    <property type="entry name" value="DUF8054_M"/>
    <property type="match status" value="1"/>
</dbReference>
<keyword evidence="2" id="KW-1133">Transmembrane helix</keyword>
<dbReference type="AlphaFoldDB" id="A0A1H7RFB3"/>
<feature type="transmembrane region" description="Helical" evidence="2">
    <location>
        <begin position="20"/>
        <end position="37"/>
    </location>
</feature>
<dbReference type="InterPro" id="IPR058775">
    <property type="entry name" value="DUF8054_M"/>
</dbReference>
<dbReference type="Proteomes" id="UP000183894">
    <property type="component" value="Unassembled WGS sequence"/>
</dbReference>
<evidence type="ECO:0000313" key="5">
    <source>
        <dbReference type="Proteomes" id="UP000183894"/>
    </source>
</evidence>
<feature type="region of interest" description="Disordered" evidence="1">
    <location>
        <begin position="247"/>
        <end position="269"/>
    </location>
</feature>
<proteinExistence type="predicted"/>
<gene>
    <name evidence="4" type="ORF">SAMN04488691_1064</name>
</gene>
<evidence type="ECO:0000259" key="3">
    <source>
        <dbReference type="Pfam" id="PF26238"/>
    </source>
</evidence>
<organism evidence="4 5">
    <name type="scientific">Haloferax larsenii</name>
    <dbReference type="NCBI Taxonomy" id="302484"/>
    <lineage>
        <taxon>Archaea</taxon>
        <taxon>Methanobacteriati</taxon>
        <taxon>Methanobacteriota</taxon>
        <taxon>Stenosarchaea group</taxon>
        <taxon>Halobacteria</taxon>
        <taxon>Halobacteriales</taxon>
        <taxon>Haloferacaceae</taxon>
        <taxon>Haloferax</taxon>
    </lineage>
</organism>
<accession>A0A1H7RFB3</accession>
<reference evidence="4 5" key="1">
    <citation type="submission" date="2016-10" db="EMBL/GenBank/DDBJ databases">
        <authorList>
            <person name="de Groot N.N."/>
        </authorList>
    </citation>
    <scope>NUCLEOTIDE SEQUENCE [LARGE SCALE GENOMIC DNA]</scope>
    <source>
        <strain evidence="4 5">CDM_5</strain>
    </source>
</reference>
<keyword evidence="2" id="KW-0472">Membrane</keyword>
<keyword evidence="2" id="KW-0812">Transmembrane</keyword>
<evidence type="ECO:0000256" key="2">
    <source>
        <dbReference type="SAM" id="Phobius"/>
    </source>
</evidence>
<dbReference type="EMBL" id="FOAD01000006">
    <property type="protein sequence ID" value="SEL58688.1"/>
    <property type="molecule type" value="Genomic_DNA"/>
</dbReference>
<name>A0A1H7RFB3_HALLR</name>